<keyword evidence="3" id="KW-1185">Reference proteome</keyword>
<dbReference type="EMBL" id="JRES01001042">
    <property type="protein sequence ID" value="KNC26024.1"/>
    <property type="molecule type" value="Genomic_DNA"/>
</dbReference>
<dbReference type="InterPro" id="IPR003409">
    <property type="entry name" value="MORN"/>
</dbReference>
<dbReference type="PANTHER" id="PTHR43215:SF14">
    <property type="entry name" value="RADIAL SPOKE HEAD 1 HOMOLOG"/>
    <property type="match status" value="1"/>
</dbReference>
<dbReference type="AlphaFoldDB" id="A0A0L0C3J1"/>
<dbReference type="OMA" id="IGNDDKC"/>
<comment type="caution">
    <text evidence="2">The sequence shown here is derived from an EMBL/GenBank/DDBJ whole genome shotgun (WGS) entry which is preliminary data.</text>
</comment>
<organism evidence="2 3">
    <name type="scientific">Lucilia cuprina</name>
    <name type="common">Green bottle fly</name>
    <name type="synonym">Australian sheep blowfly</name>
    <dbReference type="NCBI Taxonomy" id="7375"/>
    <lineage>
        <taxon>Eukaryota</taxon>
        <taxon>Metazoa</taxon>
        <taxon>Ecdysozoa</taxon>
        <taxon>Arthropoda</taxon>
        <taxon>Hexapoda</taxon>
        <taxon>Insecta</taxon>
        <taxon>Pterygota</taxon>
        <taxon>Neoptera</taxon>
        <taxon>Endopterygota</taxon>
        <taxon>Diptera</taxon>
        <taxon>Brachycera</taxon>
        <taxon>Muscomorpha</taxon>
        <taxon>Oestroidea</taxon>
        <taxon>Calliphoridae</taxon>
        <taxon>Luciliinae</taxon>
        <taxon>Lucilia</taxon>
    </lineage>
</organism>
<evidence type="ECO:0008006" key="4">
    <source>
        <dbReference type="Google" id="ProtNLM"/>
    </source>
</evidence>
<dbReference type="Gene3D" id="2.20.110.10">
    <property type="entry name" value="Histone H3 K4-specific methyltransferase SET7/9 N-terminal domain"/>
    <property type="match status" value="2"/>
</dbReference>
<dbReference type="Pfam" id="PF02493">
    <property type="entry name" value="MORN"/>
    <property type="match status" value="5"/>
</dbReference>
<dbReference type="OrthoDB" id="423343at2759"/>
<keyword evidence="1" id="KW-0677">Repeat</keyword>
<evidence type="ECO:0000313" key="3">
    <source>
        <dbReference type="Proteomes" id="UP000037069"/>
    </source>
</evidence>
<protein>
    <recommendedName>
        <fullName evidence="4">Radial spoke head 1</fullName>
    </recommendedName>
</protein>
<evidence type="ECO:0000256" key="1">
    <source>
        <dbReference type="ARBA" id="ARBA00022737"/>
    </source>
</evidence>
<dbReference type="PANTHER" id="PTHR43215">
    <property type="entry name" value="RADIAL SPOKE HEAD 1 HOMOLOG"/>
    <property type="match status" value="1"/>
</dbReference>
<accession>A0A0L0C3J1</accession>
<proteinExistence type="predicted"/>
<dbReference type="SMART" id="SM00698">
    <property type="entry name" value="MORN"/>
    <property type="match status" value="4"/>
</dbReference>
<gene>
    <name evidence="2" type="ORF">FF38_03784</name>
</gene>
<sequence length="351" mass="39512">MSTASEITDEEKSFADEQEEKINIGLYIGGRNSKSERNGRGWAILPNGDQYDGQYRKGQRHGIGLYVFKDGSRYFGQYRCGIRSGRGIFIYPDGSYYEGNWRKNLKHGKGRYRYANGDSYCGSWYRGQRHGVGIYTSKSLSSNAFYGAVSFTGTWRQGVRVGPFQLNFGSEDKYTTLHGTWDNLYPQGPCVFSFNNRYLLMGYFQTPGREAWLALQARKNRSSQLNDFMEETVAVEESDNNEQDIWQYEPSIWCAQDMCAYDMSLLPQEPVPLPISDSDISVCSLSTEATEISVEKPFIYKGEDDEEVATEEGNLECGPCECSSSGVESSSQVCSPHGNPCAIEITPQKNC</sequence>
<dbReference type="STRING" id="7375.A0A0L0C3J1"/>
<dbReference type="Proteomes" id="UP000037069">
    <property type="component" value="Unassembled WGS sequence"/>
</dbReference>
<dbReference type="FunFam" id="2.20.110.10:FF:000002">
    <property type="entry name" value="Phosphatidylinositol 4-phosphate 5-kinase 8"/>
    <property type="match status" value="1"/>
</dbReference>
<evidence type="ECO:0000313" key="2">
    <source>
        <dbReference type="EMBL" id="KNC26024.1"/>
    </source>
</evidence>
<dbReference type="SUPFAM" id="SSF82185">
    <property type="entry name" value="Histone H3 K4-specific methyltransferase SET7/9 N-terminal domain"/>
    <property type="match status" value="1"/>
</dbReference>
<reference evidence="2 3" key="1">
    <citation type="journal article" date="2015" name="Nat. Commun.">
        <title>Lucilia cuprina genome unlocks parasitic fly biology to underpin future interventions.</title>
        <authorList>
            <person name="Anstead C.A."/>
            <person name="Korhonen P.K."/>
            <person name="Young N.D."/>
            <person name="Hall R.S."/>
            <person name="Jex A.R."/>
            <person name="Murali S.C."/>
            <person name="Hughes D.S."/>
            <person name="Lee S.F."/>
            <person name="Perry T."/>
            <person name="Stroehlein A.J."/>
            <person name="Ansell B.R."/>
            <person name="Breugelmans B."/>
            <person name="Hofmann A."/>
            <person name="Qu J."/>
            <person name="Dugan S."/>
            <person name="Lee S.L."/>
            <person name="Chao H."/>
            <person name="Dinh H."/>
            <person name="Han Y."/>
            <person name="Doddapaneni H.V."/>
            <person name="Worley K.C."/>
            <person name="Muzny D.M."/>
            <person name="Ioannidis P."/>
            <person name="Waterhouse R.M."/>
            <person name="Zdobnov E.M."/>
            <person name="James P.J."/>
            <person name="Bagnall N.H."/>
            <person name="Kotze A.C."/>
            <person name="Gibbs R.A."/>
            <person name="Richards S."/>
            <person name="Batterham P."/>
            <person name="Gasser R.B."/>
        </authorList>
    </citation>
    <scope>NUCLEOTIDE SEQUENCE [LARGE SCALE GENOMIC DNA]</scope>
    <source>
        <strain evidence="2 3">LS</strain>
        <tissue evidence="2">Full body</tissue>
    </source>
</reference>
<name>A0A0L0C3J1_LUCCU</name>